<dbReference type="InterPro" id="IPR036010">
    <property type="entry name" value="2Fe-2S_ferredoxin-like_sf"/>
</dbReference>
<proteinExistence type="predicted"/>
<dbReference type="Pfam" id="PF00111">
    <property type="entry name" value="Fer2"/>
    <property type="match status" value="1"/>
</dbReference>
<evidence type="ECO:0000313" key="6">
    <source>
        <dbReference type="Proteomes" id="UP000059113"/>
    </source>
</evidence>
<dbReference type="EMBL" id="CP011310">
    <property type="protein sequence ID" value="AKQ43109.2"/>
    <property type="molecule type" value="Genomic_DNA"/>
</dbReference>
<dbReference type="CDD" id="cd00207">
    <property type="entry name" value="fer2"/>
    <property type="match status" value="1"/>
</dbReference>
<name>A0A0H4VJF7_9SPHN</name>
<dbReference type="RefSeq" id="WP_227819654.1">
    <property type="nucleotide sequence ID" value="NZ_CP011310.1"/>
</dbReference>
<accession>A0A0H4VJF7</accession>
<dbReference type="InterPro" id="IPR001041">
    <property type="entry name" value="2Fe-2S_ferredoxin-type"/>
</dbReference>
<dbReference type="STRING" id="1648404.CP97_03100"/>
<feature type="domain" description="2Fe-2S ferredoxin-type" evidence="4">
    <location>
        <begin position="28"/>
        <end position="119"/>
    </location>
</feature>
<reference evidence="6" key="2">
    <citation type="submission" date="2015-04" db="EMBL/GenBank/DDBJ databases">
        <title>The complete genome sequence of Erythrobacter sp. s21-N3.</title>
        <authorList>
            <person name="Zhuang L."/>
            <person name="Liu Y."/>
            <person name="Shao Z."/>
        </authorList>
    </citation>
    <scope>NUCLEOTIDE SEQUENCE [LARGE SCALE GENOMIC DNA]</scope>
    <source>
        <strain evidence="6">s21-N3</strain>
    </source>
</reference>
<keyword evidence="6" id="KW-1185">Reference proteome</keyword>
<gene>
    <name evidence="5" type="ORF">CP97_03100</name>
</gene>
<dbReference type="PROSITE" id="PS51085">
    <property type="entry name" value="2FE2S_FER_2"/>
    <property type="match status" value="1"/>
</dbReference>
<keyword evidence="1" id="KW-0285">Flavoprotein</keyword>
<reference evidence="5 6" key="1">
    <citation type="journal article" date="2015" name="Int. J. Syst. Evol. Microbiol.">
        <title>Erythrobacter atlanticus sp. nov., a bacterium from ocean sediment able to degrade polycyclic aromatic hydrocarbons.</title>
        <authorList>
            <person name="Zhuang L."/>
            <person name="Liu Y."/>
            <person name="Wang L."/>
            <person name="Wang W."/>
            <person name="Shao Z."/>
        </authorList>
    </citation>
    <scope>NUCLEOTIDE SEQUENCE [LARGE SCALE GENOMIC DNA]</scope>
    <source>
        <strain evidence="6">s21-N3</strain>
    </source>
</reference>
<dbReference type="PROSITE" id="PS00197">
    <property type="entry name" value="2FE2S_FER_1"/>
    <property type="match status" value="1"/>
</dbReference>
<evidence type="ECO:0000313" key="5">
    <source>
        <dbReference type="EMBL" id="AKQ43109.2"/>
    </source>
</evidence>
<protein>
    <recommendedName>
        <fullName evidence="4">2Fe-2S ferredoxin-type domain-containing protein</fullName>
    </recommendedName>
</protein>
<dbReference type="AlphaFoldDB" id="A0A0H4VJF7"/>
<dbReference type="PANTHER" id="PTHR43644:SF1">
    <property type="entry name" value="NAD(P)H-FLAVIN REDUCTASE"/>
    <property type="match status" value="1"/>
</dbReference>
<dbReference type="Proteomes" id="UP000059113">
    <property type="component" value="Chromosome"/>
</dbReference>
<evidence type="ECO:0000256" key="3">
    <source>
        <dbReference type="SAM" id="MobiDB-lite"/>
    </source>
</evidence>
<dbReference type="GO" id="GO:0051537">
    <property type="term" value="F:2 iron, 2 sulfur cluster binding"/>
    <property type="evidence" value="ECO:0007669"/>
    <property type="project" value="InterPro"/>
</dbReference>
<dbReference type="PANTHER" id="PTHR43644">
    <property type="entry name" value="NA(+)-TRANSLOCATING NADH-QUINONE REDUCTASE SUBUNIT"/>
    <property type="match status" value="1"/>
</dbReference>
<sequence length="127" mass="13343">MTRANQGADDAAANDPLASATHGGSQTYRITIPEIDLSASCKEGESVLAAMVRHGIKRIPSGCHGGGCGVCKIKIDAGQYKAGKMSLSAISREEMDKGYALACKTFAKEDLEIAVVGAMRKSWKLTP</sequence>
<keyword evidence="2" id="KW-0274">FAD</keyword>
<dbReference type="InterPro" id="IPR012675">
    <property type="entry name" value="Beta-grasp_dom_sf"/>
</dbReference>
<organism evidence="5 6">
    <name type="scientific">Aurantiacibacter atlanticus</name>
    <dbReference type="NCBI Taxonomy" id="1648404"/>
    <lineage>
        <taxon>Bacteria</taxon>
        <taxon>Pseudomonadati</taxon>
        <taxon>Pseudomonadota</taxon>
        <taxon>Alphaproteobacteria</taxon>
        <taxon>Sphingomonadales</taxon>
        <taxon>Erythrobacteraceae</taxon>
        <taxon>Aurantiacibacter</taxon>
    </lineage>
</organism>
<evidence type="ECO:0000259" key="4">
    <source>
        <dbReference type="PROSITE" id="PS51085"/>
    </source>
</evidence>
<dbReference type="InterPro" id="IPR006058">
    <property type="entry name" value="2Fe2S_fd_BS"/>
</dbReference>
<feature type="region of interest" description="Disordered" evidence="3">
    <location>
        <begin position="1"/>
        <end position="23"/>
    </location>
</feature>
<dbReference type="KEGG" id="ery:CP97_03100"/>
<evidence type="ECO:0000256" key="1">
    <source>
        <dbReference type="ARBA" id="ARBA00022630"/>
    </source>
</evidence>
<evidence type="ECO:0000256" key="2">
    <source>
        <dbReference type="ARBA" id="ARBA00022827"/>
    </source>
</evidence>
<dbReference type="Gene3D" id="3.10.20.30">
    <property type="match status" value="1"/>
</dbReference>
<dbReference type="SUPFAM" id="SSF54292">
    <property type="entry name" value="2Fe-2S ferredoxin-like"/>
    <property type="match status" value="1"/>
</dbReference>